<reference evidence="7" key="1">
    <citation type="submission" date="2022-01" db="EMBL/GenBank/DDBJ databases">
        <authorList>
            <person name="King R."/>
        </authorList>
    </citation>
    <scope>NUCLEOTIDE SEQUENCE</scope>
</reference>
<dbReference type="GO" id="GO:0070072">
    <property type="term" value="P:vacuolar proton-transporting V-type ATPase complex assembly"/>
    <property type="evidence" value="ECO:0007669"/>
    <property type="project" value="InterPro"/>
</dbReference>
<dbReference type="OrthoDB" id="160405at2759"/>
<feature type="transmembrane region" description="Helical" evidence="6">
    <location>
        <begin position="47"/>
        <end position="68"/>
    </location>
</feature>
<keyword evidence="5" id="KW-0968">Cytoplasmic vesicle</keyword>
<keyword evidence="1 6" id="KW-0812">Transmembrane</keyword>
<dbReference type="AlphaFoldDB" id="A0A9P0DNM4"/>
<proteinExistence type="predicted"/>
<dbReference type="EMBL" id="OU896709">
    <property type="protein sequence ID" value="CAH1159659.1"/>
    <property type="molecule type" value="Genomic_DNA"/>
</dbReference>
<evidence type="ECO:0000256" key="1">
    <source>
        <dbReference type="ARBA" id="ARBA00022692"/>
    </source>
</evidence>
<evidence type="ECO:0000256" key="3">
    <source>
        <dbReference type="ARBA" id="ARBA00022989"/>
    </source>
</evidence>
<keyword evidence="2" id="KW-0256">Endoplasmic reticulum</keyword>
<dbReference type="InterPro" id="IPR019013">
    <property type="entry name" value="Vma21"/>
</dbReference>
<dbReference type="PANTHER" id="PTHR31792:SF6">
    <property type="entry name" value="VACUOLAR ATPASE ASSEMBLY INTEGRAL MEMBRANE PROTEIN VMA21 HOMOLOG"/>
    <property type="match status" value="1"/>
</dbReference>
<dbReference type="PANTHER" id="PTHR31792">
    <property type="entry name" value="VACUOLAR ATPASE ASSEMBLY INTEGRAL MEMBRANE PROTEIN VMA21"/>
    <property type="match status" value="1"/>
</dbReference>
<evidence type="ECO:0000256" key="4">
    <source>
        <dbReference type="ARBA" id="ARBA00023136"/>
    </source>
</evidence>
<keyword evidence="3 6" id="KW-1133">Transmembrane helix</keyword>
<evidence type="ECO:0000256" key="5">
    <source>
        <dbReference type="ARBA" id="ARBA00023329"/>
    </source>
</evidence>
<accession>A0A9P0DNM4</accession>
<evidence type="ECO:0008006" key="9">
    <source>
        <dbReference type="Google" id="ProtNLM"/>
    </source>
</evidence>
<dbReference type="GO" id="GO:0031410">
    <property type="term" value="C:cytoplasmic vesicle"/>
    <property type="evidence" value="ECO:0007669"/>
    <property type="project" value="UniProtKB-KW"/>
</dbReference>
<reference evidence="7" key="2">
    <citation type="submission" date="2022-10" db="EMBL/GenBank/DDBJ databases">
        <authorList>
            <consortium name="ENA_rothamsted_submissions"/>
            <consortium name="culmorum"/>
            <person name="King R."/>
        </authorList>
    </citation>
    <scope>NUCLEOTIDE SEQUENCE</scope>
</reference>
<dbReference type="Proteomes" id="UP001153737">
    <property type="component" value="Chromosome 3"/>
</dbReference>
<keyword evidence="8" id="KW-1185">Reference proteome</keyword>
<sequence length="88" mass="9856">MEEPTSYSVFKTILGYSALILVSPILMFFVSKIILMEGIFNAGPIASNVWSAIFAVIILHVAVGLYIYKAYFEADKVKHLVKPDEKED</sequence>
<organism evidence="7 8">
    <name type="scientific">Phaedon cochleariae</name>
    <name type="common">Mustard beetle</name>
    <dbReference type="NCBI Taxonomy" id="80249"/>
    <lineage>
        <taxon>Eukaryota</taxon>
        <taxon>Metazoa</taxon>
        <taxon>Ecdysozoa</taxon>
        <taxon>Arthropoda</taxon>
        <taxon>Hexapoda</taxon>
        <taxon>Insecta</taxon>
        <taxon>Pterygota</taxon>
        <taxon>Neoptera</taxon>
        <taxon>Endopterygota</taxon>
        <taxon>Coleoptera</taxon>
        <taxon>Polyphaga</taxon>
        <taxon>Cucujiformia</taxon>
        <taxon>Chrysomeloidea</taxon>
        <taxon>Chrysomelidae</taxon>
        <taxon>Chrysomelinae</taxon>
        <taxon>Chrysomelini</taxon>
        <taxon>Phaedon</taxon>
    </lineage>
</organism>
<evidence type="ECO:0000256" key="2">
    <source>
        <dbReference type="ARBA" id="ARBA00022824"/>
    </source>
</evidence>
<keyword evidence="4 6" id="KW-0472">Membrane</keyword>
<dbReference type="GO" id="GO:0005789">
    <property type="term" value="C:endoplasmic reticulum membrane"/>
    <property type="evidence" value="ECO:0007669"/>
    <property type="project" value="TreeGrafter"/>
</dbReference>
<evidence type="ECO:0000256" key="6">
    <source>
        <dbReference type="SAM" id="Phobius"/>
    </source>
</evidence>
<evidence type="ECO:0000313" key="7">
    <source>
        <dbReference type="EMBL" id="CAH1159659.1"/>
    </source>
</evidence>
<name>A0A9P0DNM4_PHACE</name>
<dbReference type="Pfam" id="PF09446">
    <property type="entry name" value="VMA21"/>
    <property type="match status" value="1"/>
</dbReference>
<feature type="transmembrane region" description="Helical" evidence="6">
    <location>
        <begin position="12"/>
        <end position="35"/>
    </location>
</feature>
<protein>
    <recommendedName>
        <fullName evidence="9">Vacuolar ATPase assembly integral membrane protein VMA21 homolog</fullName>
    </recommendedName>
</protein>
<evidence type="ECO:0000313" key="8">
    <source>
        <dbReference type="Proteomes" id="UP001153737"/>
    </source>
</evidence>
<gene>
    <name evidence="7" type="ORF">PHAECO_LOCUS7460</name>
</gene>